<dbReference type="HOGENOM" id="CLU_2495691_0_0_5"/>
<proteinExistence type="predicted"/>
<reference evidence="2 3" key="1">
    <citation type="submission" date="2013-11" db="EMBL/GenBank/DDBJ databases">
        <title>Complete genome sequence of Rhizobium gallicum bv. gallicum R602.</title>
        <authorList>
            <person name="Bustos P."/>
            <person name="Santamaria R.I."/>
            <person name="Lozano L."/>
            <person name="Acosta J.L."/>
            <person name="Ormeno-Orrillo E."/>
            <person name="Rogel M.A."/>
            <person name="Romero D."/>
            <person name="Cevallos M.A."/>
            <person name="Martinez-Romero E."/>
            <person name="Gonzalez V."/>
        </authorList>
    </citation>
    <scope>NUCLEOTIDE SEQUENCE [LARGE SCALE GENOMIC DNA]</scope>
    <source>
        <strain evidence="2 3">R602</strain>
        <plasmid evidence="2 3">pRgalR602b</plasmid>
    </source>
</reference>
<name>A0A0B4XAV9_9HYPH</name>
<geneLocation type="plasmid" evidence="2 3">
    <name>pRgalR602b</name>
</geneLocation>
<dbReference type="AlphaFoldDB" id="A0A0B4XAV9"/>
<evidence type="ECO:0000313" key="2">
    <source>
        <dbReference type="EMBL" id="AJD43875.1"/>
    </source>
</evidence>
<dbReference type="Proteomes" id="UP000031368">
    <property type="component" value="Plasmid pRgalR602b"/>
</dbReference>
<feature type="region of interest" description="Disordered" evidence="1">
    <location>
        <begin position="18"/>
        <end position="50"/>
    </location>
</feature>
<protein>
    <submittedName>
        <fullName evidence="2">Uncharacterized protein</fullName>
    </submittedName>
</protein>
<organism evidence="2 3">
    <name type="scientific">Rhizobium gallicum bv. gallicum R602sp</name>
    <dbReference type="NCBI Taxonomy" id="1041138"/>
    <lineage>
        <taxon>Bacteria</taxon>
        <taxon>Pseudomonadati</taxon>
        <taxon>Pseudomonadota</taxon>
        <taxon>Alphaproteobacteria</taxon>
        <taxon>Hyphomicrobiales</taxon>
        <taxon>Rhizobiaceae</taxon>
        <taxon>Rhizobium/Agrobacterium group</taxon>
        <taxon>Rhizobium</taxon>
    </lineage>
</organism>
<dbReference type="EMBL" id="CP006879">
    <property type="protein sequence ID" value="AJD43875.1"/>
    <property type="molecule type" value="Genomic_DNA"/>
</dbReference>
<keyword evidence="3" id="KW-1185">Reference proteome</keyword>
<accession>A0A0B4XAV9</accession>
<sequence>MWWTASAPGIARHRNVPKCGCRKSHEGEPSTTSGQRHLPTARYPRQSSGPACYHLKTEGQITKLKLINDKWTVVGSSICLKLESLE</sequence>
<dbReference type="KEGG" id="rga:RGR602_PB00343"/>
<evidence type="ECO:0000256" key="1">
    <source>
        <dbReference type="SAM" id="MobiDB-lite"/>
    </source>
</evidence>
<evidence type="ECO:0000313" key="3">
    <source>
        <dbReference type="Proteomes" id="UP000031368"/>
    </source>
</evidence>
<keyword evidence="2" id="KW-0614">Plasmid</keyword>
<gene>
    <name evidence="2" type="ORF">RGR602_PB00343</name>
</gene>